<dbReference type="AlphaFoldDB" id="A0A2T8JEK4"/>
<protein>
    <submittedName>
        <fullName evidence="3">Uncharacterized protein</fullName>
    </submittedName>
</protein>
<keyword evidence="2" id="KW-0472">Membrane</keyword>
<keyword evidence="2" id="KW-0812">Transmembrane</keyword>
<feature type="compositionally biased region" description="Basic and acidic residues" evidence="1">
    <location>
        <begin position="149"/>
        <end position="163"/>
    </location>
</feature>
<dbReference type="Proteomes" id="UP000243499">
    <property type="component" value="Chromosome 4"/>
</dbReference>
<evidence type="ECO:0000256" key="1">
    <source>
        <dbReference type="SAM" id="MobiDB-lite"/>
    </source>
</evidence>
<organism evidence="3">
    <name type="scientific">Panicum hallii</name>
    <dbReference type="NCBI Taxonomy" id="206008"/>
    <lineage>
        <taxon>Eukaryota</taxon>
        <taxon>Viridiplantae</taxon>
        <taxon>Streptophyta</taxon>
        <taxon>Embryophyta</taxon>
        <taxon>Tracheophyta</taxon>
        <taxon>Spermatophyta</taxon>
        <taxon>Magnoliopsida</taxon>
        <taxon>Liliopsida</taxon>
        <taxon>Poales</taxon>
        <taxon>Poaceae</taxon>
        <taxon>PACMAD clade</taxon>
        <taxon>Panicoideae</taxon>
        <taxon>Panicodae</taxon>
        <taxon>Paniceae</taxon>
        <taxon>Panicinae</taxon>
        <taxon>Panicum</taxon>
        <taxon>Panicum sect. Panicum</taxon>
    </lineage>
</organism>
<feature type="compositionally biased region" description="Basic and acidic residues" evidence="1">
    <location>
        <begin position="10"/>
        <end position="22"/>
    </location>
</feature>
<proteinExistence type="predicted"/>
<evidence type="ECO:0000256" key="2">
    <source>
        <dbReference type="SAM" id="Phobius"/>
    </source>
</evidence>
<dbReference type="EMBL" id="CM008049">
    <property type="protein sequence ID" value="PVH48341.1"/>
    <property type="molecule type" value="Genomic_DNA"/>
</dbReference>
<evidence type="ECO:0000313" key="3">
    <source>
        <dbReference type="EMBL" id="PVH48341.1"/>
    </source>
</evidence>
<gene>
    <name evidence="3" type="ORF">PAHAL_4G311500</name>
</gene>
<feature type="region of interest" description="Disordered" evidence="1">
    <location>
        <begin position="1"/>
        <end position="42"/>
    </location>
</feature>
<sequence>MRVGHPGVKLKRDGQSTARPDRQAGSSSRTDSTAPTPPPPVAPVSTDHVSFLHFIHLPPPPGAAAVSITSTQMASPCFHGFLFVPFHLFFFFSLSPLLWRRCTMHPACLQLLCSGAAIVLGIVSTPPDLRVVSAFDAMEQTERGGAPGRRGEERENARTQELTKKRRRSCPDHRHKRKAKGTAG</sequence>
<keyword evidence="2" id="KW-1133">Transmembrane helix</keyword>
<feature type="transmembrane region" description="Helical" evidence="2">
    <location>
        <begin position="77"/>
        <end position="98"/>
    </location>
</feature>
<reference evidence="3" key="1">
    <citation type="submission" date="2018-04" db="EMBL/GenBank/DDBJ databases">
        <title>WGS assembly of Panicum hallii.</title>
        <authorList>
            <person name="Lovell J."/>
            <person name="Jenkins J."/>
            <person name="Lowry D."/>
            <person name="Mamidi S."/>
            <person name="Sreedasyam A."/>
            <person name="Weng X."/>
            <person name="Barry K."/>
            <person name="Bonette J."/>
            <person name="Campitelli B."/>
            <person name="Daum C."/>
            <person name="Gordon S."/>
            <person name="Gould B."/>
            <person name="Lipzen A."/>
            <person name="Macqueen A."/>
            <person name="Palacio-Mejia J."/>
            <person name="Plott C."/>
            <person name="Shakirov E."/>
            <person name="Shu S."/>
            <person name="Yoshinaga Y."/>
            <person name="Zane M."/>
            <person name="Rokhsar D."/>
            <person name="Grimwood J."/>
            <person name="Schmutz J."/>
            <person name="Juenger T."/>
        </authorList>
    </citation>
    <scope>NUCLEOTIDE SEQUENCE [LARGE SCALE GENOMIC DNA]</scope>
    <source>
        <strain evidence="3">FIL2</strain>
    </source>
</reference>
<accession>A0A2T8JEK4</accession>
<feature type="region of interest" description="Disordered" evidence="1">
    <location>
        <begin position="140"/>
        <end position="184"/>
    </location>
</feature>
<dbReference type="Gramene" id="PVH48341">
    <property type="protein sequence ID" value="PVH48341"/>
    <property type="gene ID" value="PAHAL_4G311500"/>
</dbReference>
<name>A0A2T8JEK4_9POAL</name>
<feature type="compositionally biased region" description="Basic residues" evidence="1">
    <location>
        <begin position="164"/>
        <end position="184"/>
    </location>
</feature>